<keyword evidence="1" id="KW-1133">Transmembrane helix</keyword>
<keyword evidence="1" id="KW-0812">Transmembrane</keyword>
<reference evidence="2 3" key="1">
    <citation type="journal article" date="2011" name="J. Virol.">
        <title>Genomic sequencing and characterization of cynomolgus macaque cytomegalovirus.</title>
        <authorList>
            <person name="Marsh A.K."/>
            <person name="Willer D.O."/>
            <person name="Ambagala A.P."/>
            <person name="Dzamba M."/>
            <person name="Chan J.K."/>
            <person name="Pilon R."/>
            <person name="Fournier J."/>
            <person name="Sandstrom P."/>
            <person name="Brudno M."/>
            <person name="Macdonald K.S."/>
        </authorList>
    </citation>
    <scope>NUCLEOTIDE SEQUENCE [LARGE SCALE GENOMIC DNA]</scope>
    <source>
        <strain evidence="2 3">Ottawa</strain>
    </source>
</reference>
<dbReference type="EMBL" id="JN227533">
    <property type="protein sequence ID" value="AEQ32305.1"/>
    <property type="molecule type" value="Genomic_DNA"/>
</dbReference>
<keyword evidence="1" id="KW-0472">Membrane</keyword>
<organism evidence="2 3">
    <name type="scientific">macacine betaherpesvirus 8</name>
    <dbReference type="NCBI Taxonomy" id="2560567"/>
    <lineage>
        <taxon>Viruses</taxon>
        <taxon>Duplodnaviria</taxon>
        <taxon>Heunggongvirae</taxon>
        <taxon>Peploviricota</taxon>
        <taxon>Herviviricetes</taxon>
        <taxon>Herpesvirales</taxon>
        <taxon>Orthoherpesviridae</taxon>
        <taxon>Betaherpesvirinae</taxon>
        <taxon>Cytomegalovirus</taxon>
        <taxon>Cytomegalovirus macacinebeta8</taxon>
    </lineage>
</organism>
<protein>
    <recommendedName>
        <fullName evidence="4">Membrane glycoprotein US6</fullName>
    </recommendedName>
</protein>
<sequence>MDINHRITWPVRLFVSHRDIMKPLCGSCGSNENVVIGSLLCLLVLSGVASAWRNDSNTLQNQDGNMDKTCDRVPQPDNGLHQKEASRHCPFVDQGPACDAFMRRYERAIRILGCDPELPFHHGHALNIRGLFGCPKATPKGIVFLLERYGGATLMLYIIMILLSLMLTALMLYVIEDLDRVRCLRRCGSH</sequence>
<keyword evidence="3" id="KW-1185">Reference proteome</keyword>
<evidence type="ECO:0000256" key="1">
    <source>
        <dbReference type="SAM" id="Phobius"/>
    </source>
</evidence>
<accession>G8H0V7</accession>
<name>G8H0V7_9BETA</name>
<evidence type="ECO:0008006" key="4">
    <source>
        <dbReference type="Google" id="ProtNLM"/>
    </source>
</evidence>
<dbReference type="Proteomes" id="UP000174965">
    <property type="component" value="Segment"/>
</dbReference>
<gene>
    <name evidence="2" type="ORF">cy216</name>
</gene>
<feature type="transmembrane region" description="Helical" evidence="1">
    <location>
        <begin position="154"/>
        <end position="175"/>
    </location>
</feature>
<evidence type="ECO:0000313" key="2">
    <source>
        <dbReference type="EMBL" id="AEQ32305.1"/>
    </source>
</evidence>
<proteinExistence type="predicted"/>
<evidence type="ECO:0000313" key="3">
    <source>
        <dbReference type="Proteomes" id="UP000174965"/>
    </source>
</evidence>